<dbReference type="Pfam" id="PF04325">
    <property type="entry name" value="DUF465"/>
    <property type="match status" value="1"/>
</dbReference>
<organism evidence="1 2">
    <name type="scientific">Amaricoccus solimangrovi</name>
    <dbReference type="NCBI Taxonomy" id="2589815"/>
    <lineage>
        <taxon>Bacteria</taxon>
        <taxon>Pseudomonadati</taxon>
        <taxon>Pseudomonadota</taxon>
        <taxon>Alphaproteobacteria</taxon>
        <taxon>Rhodobacterales</taxon>
        <taxon>Paracoccaceae</taxon>
        <taxon>Amaricoccus</taxon>
    </lineage>
</organism>
<proteinExistence type="predicted"/>
<dbReference type="Gene3D" id="6.10.280.50">
    <property type="match status" value="1"/>
</dbReference>
<dbReference type="InterPro" id="IPR038444">
    <property type="entry name" value="DUF465_sf"/>
</dbReference>
<keyword evidence="2" id="KW-1185">Reference proteome</keyword>
<dbReference type="EMBL" id="VFRP01000019">
    <property type="protein sequence ID" value="TPE48856.1"/>
    <property type="molecule type" value="Genomic_DNA"/>
</dbReference>
<comment type="caution">
    <text evidence="1">The sequence shown here is derived from an EMBL/GenBank/DDBJ whole genome shotgun (WGS) entry which is preliminary data.</text>
</comment>
<dbReference type="OrthoDB" id="7362854at2"/>
<dbReference type="Proteomes" id="UP000319255">
    <property type="component" value="Unassembled WGS sequence"/>
</dbReference>
<protein>
    <submittedName>
        <fullName evidence="1">DUF465 domain-containing protein</fullName>
    </submittedName>
</protein>
<sequence>MSLGSHLTELRKKHQALSDVIDTEQRHPACDDLSLKQLKLKKLHLKEEIQRLEAAEA</sequence>
<evidence type="ECO:0000313" key="2">
    <source>
        <dbReference type="Proteomes" id="UP000319255"/>
    </source>
</evidence>
<dbReference type="InterPro" id="IPR007420">
    <property type="entry name" value="DUF465"/>
</dbReference>
<accession>A0A501WST4</accession>
<dbReference type="RefSeq" id="WP_140455286.1">
    <property type="nucleotide sequence ID" value="NZ_VFRP01000019.1"/>
</dbReference>
<name>A0A501WST4_9RHOB</name>
<gene>
    <name evidence="1" type="ORF">FJM51_16760</name>
</gene>
<evidence type="ECO:0000313" key="1">
    <source>
        <dbReference type="EMBL" id="TPE48856.1"/>
    </source>
</evidence>
<reference evidence="1 2" key="1">
    <citation type="submission" date="2019-06" db="EMBL/GenBank/DDBJ databases">
        <title>A novel bacterium of genus Amaricoccus, isolated from marine sediment.</title>
        <authorList>
            <person name="Huang H."/>
            <person name="Mo K."/>
            <person name="Hu Y."/>
        </authorList>
    </citation>
    <scope>NUCLEOTIDE SEQUENCE [LARGE SCALE GENOMIC DNA]</scope>
    <source>
        <strain evidence="1 2">HB172011</strain>
    </source>
</reference>
<dbReference type="AlphaFoldDB" id="A0A501WST4"/>